<sequence length="53" mass="6060">MLGLWLTTIGAMAIFFATLYFFFLVIRDAVNAEDSKVIDKLPEKESSQQKQFS</sequence>
<dbReference type="RefSeq" id="WP_170843830.1">
    <property type="nucleotide sequence ID" value="NZ_FOBW01000005.1"/>
</dbReference>
<name>A0A1H8AJT0_9BACI</name>
<keyword evidence="3" id="KW-1185">Reference proteome</keyword>
<evidence type="ECO:0000313" key="2">
    <source>
        <dbReference type="EMBL" id="SEM70746.1"/>
    </source>
</evidence>
<gene>
    <name evidence="2" type="ORF">SAMN05192533_10537</name>
</gene>
<keyword evidence="1" id="KW-1133">Transmembrane helix</keyword>
<accession>A0A1H8AJT0</accession>
<protein>
    <submittedName>
        <fullName evidence="2">Uncharacterized protein</fullName>
    </submittedName>
</protein>
<evidence type="ECO:0000313" key="3">
    <source>
        <dbReference type="Proteomes" id="UP000198553"/>
    </source>
</evidence>
<dbReference type="Proteomes" id="UP000198553">
    <property type="component" value="Unassembled WGS sequence"/>
</dbReference>
<feature type="transmembrane region" description="Helical" evidence="1">
    <location>
        <begin position="6"/>
        <end position="26"/>
    </location>
</feature>
<organism evidence="2 3">
    <name type="scientific">Mesobacillus persicus</name>
    <dbReference type="NCBI Taxonomy" id="930146"/>
    <lineage>
        <taxon>Bacteria</taxon>
        <taxon>Bacillati</taxon>
        <taxon>Bacillota</taxon>
        <taxon>Bacilli</taxon>
        <taxon>Bacillales</taxon>
        <taxon>Bacillaceae</taxon>
        <taxon>Mesobacillus</taxon>
    </lineage>
</organism>
<dbReference type="EMBL" id="FOBW01000005">
    <property type="protein sequence ID" value="SEM70746.1"/>
    <property type="molecule type" value="Genomic_DNA"/>
</dbReference>
<reference evidence="3" key="1">
    <citation type="submission" date="2016-10" db="EMBL/GenBank/DDBJ databases">
        <authorList>
            <person name="Varghese N."/>
            <person name="Submissions S."/>
        </authorList>
    </citation>
    <scope>NUCLEOTIDE SEQUENCE [LARGE SCALE GENOMIC DNA]</scope>
    <source>
        <strain evidence="3">B48,IBRC-M 10115,DSM 25386,CECT 8001</strain>
    </source>
</reference>
<dbReference type="AlphaFoldDB" id="A0A1H8AJT0"/>
<proteinExistence type="predicted"/>
<keyword evidence="1" id="KW-0812">Transmembrane</keyword>
<keyword evidence="1" id="KW-0472">Membrane</keyword>
<evidence type="ECO:0000256" key="1">
    <source>
        <dbReference type="SAM" id="Phobius"/>
    </source>
</evidence>